<sequence length="354" mass="38851">MRRSFLFSTFLVLIALIGGQSVDASADDARGTLQFKAPEASRGHIVLVAGDEEYRSEEVMPMLAKILSQRHGFDCTVLFAMSADGSYIDPNNSSGVLGWEALDDADLMIIGTRFRTPDDEQAGHITEFINAGKPVIGVRTATHAFTGGGKFGSDLPYGKFGRMILGEEWVNHHGQHKRQGARGVIAEGQSEHPVLNSVSDIFVPSDVYGVTHLSDDDTILLRAAVTESLDPKSKNVEGAKNDPMQPFAWLHTYVSPDGTEGKAFCTTAGASVDFVNEDLRRLVVNAAYYLTGHDVPQKADVRVVDPFYPTFFGFIREDGYYKDLDLQPSDFALGKSPSREDPKGSPEWNFRDRP</sequence>
<keyword evidence="5" id="KW-1185">Reference proteome</keyword>
<evidence type="ECO:0000259" key="3">
    <source>
        <dbReference type="Pfam" id="PF06283"/>
    </source>
</evidence>
<dbReference type="RefSeq" id="WP_150078775.1">
    <property type="nucleotide sequence ID" value="NZ_VWOX01000014.1"/>
</dbReference>
<dbReference type="Pfam" id="PF06283">
    <property type="entry name" value="ThuA"/>
    <property type="match status" value="1"/>
</dbReference>
<dbReference type="EMBL" id="VWOX01000014">
    <property type="protein sequence ID" value="KAA5540231.1"/>
    <property type="molecule type" value="Genomic_DNA"/>
</dbReference>
<dbReference type="SUPFAM" id="SSF52317">
    <property type="entry name" value="Class I glutamine amidotransferase-like"/>
    <property type="match status" value="1"/>
</dbReference>
<gene>
    <name evidence="4" type="ORF">FYK55_21605</name>
</gene>
<feature type="signal peptide" evidence="2">
    <location>
        <begin position="1"/>
        <end position="26"/>
    </location>
</feature>
<dbReference type="Proteomes" id="UP000324479">
    <property type="component" value="Unassembled WGS sequence"/>
</dbReference>
<accession>A0A5M6CYF2</accession>
<dbReference type="AlphaFoldDB" id="A0A5M6CYF2"/>
<feature type="compositionally biased region" description="Basic and acidic residues" evidence="1">
    <location>
        <begin position="337"/>
        <end position="354"/>
    </location>
</feature>
<feature type="region of interest" description="Disordered" evidence="1">
    <location>
        <begin position="331"/>
        <end position="354"/>
    </location>
</feature>
<evidence type="ECO:0000256" key="2">
    <source>
        <dbReference type="SAM" id="SignalP"/>
    </source>
</evidence>
<dbReference type="Gene3D" id="3.40.50.880">
    <property type="match status" value="1"/>
</dbReference>
<proteinExistence type="predicted"/>
<reference evidence="4 5" key="1">
    <citation type="submission" date="2019-08" db="EMBL/GenBank/DDBJ databases">
        <authorList>
            <person name="Dhanesh K."/>
            <person name="Kumar G."/>
            <person name="Sasikala C."/>
            <person name="Venkata Ramana C."/>
        </authorList>
    </citation>
    <scope>NUCLEOTIDE SEQUENCE [LARGE SCALE GENOMIC DNA]</scope>
    <source>
        <strain evidence="4 5">JC645</strain>
    </source>
</reference>
<evidence type="ECO:0000313" key="4">
    <source>
        <dbReference type="EMBL" id="KAA5540231.1"/>
    </source>
</evidence>
<feature type="domain" description="ThuA-like" evidence="3">
    <location>
        <begin position="91"/>
        <end position="289"/>
    </location>
</feature>
<feature type="chain" id="PRO_5024422857" evidence="2">
    <location>
        <begin position="27"/>
        <end position="354"/>
    </location>
</feature>
<keyword evidence="2" id="KW-0732">Signal</keyword>
<name>A0A5M6CYF2_9BACT</name>
<comment type="caution">
    <text evidence="4">The sequence shown here is derived from an EMBL/GenBank/DDBJ whole genome shotgun (WGS) entry which is preliminary data.</text>
</comment>
<evidence type="ECO:0000256" key="1">
    <source>
        <dbReference type="SAM" id="MobiDB-lite"/>
    </source>
</evidence>
<evidence type="ECO:0000313" key="5">
    <source>
        <dbReference type="Proteomes" id="UP000324479"/>
    </source>
</evidence>
<protein>
    <submittedName>
        <fullName evidence="4">ThuA domain-containing protein</fullName>
    </submittedName>
</protein>
<organism evidence="4 5">
    <name type="scientific">Roseiconus nitratireducens</name>
    <dbReference type="NCBI Taxonomy" id="2605748"/>
    <lineage>
        <taxon>Bacteria</taxon>
        <taxon>Pseudomonadati</taxon>
        <taxon>Planctomycetota</taxon>
        <taxon>Planctomycetia</taxon>
        <taxon>Pirellulales</taxon>
        <taxon>Pirellulaceae</taxon>
        <taxon>Roseiconus</taxon>
    </lineage>
</organism>
<dbReference type="InterPro" id="IPR029010">
    <property type="entry name" value="ThuA-like"/>
</dbReference>
<dbReference type="InterPro" id="IPR029062">
    <property type="entry name" value="Class_I_gatase-like"/>
</dbReference>